<feature type="compositionally biased region" description="Basic and acidic residues" evidence="1">
    <location>
        <begin position="1"/>
        <end position="12"/>
    </location>
</feature>
<protein>
    <submittedName>
        <fullName evidence="2">Uncharacterized protein</fullName>
    </submittedName>
</protein>
<evidence type="ECO:0000256" key="1">
    <source>
        <dbReference type="SAM" id="MobiDB-lite"/>
    </source>
</evidence>
<accession>A0A317VGF1</accession>
<dbReference type="VEuPathDB" id="FungiDB:BO70DRAFT_124748"/>
<dbReference type="AlphaFoldDB" id="A0A317VGF1"/>
<dbReference type="EMBL" id="MSFL01000029">
    <property type="protein sequence ID" value="PWY70930.1"/>
    <property type="molecule type" value="Genomic_DNA"/>
</dbReference>
<comment type="caution">
    <text evidence="2">The sequence shown here is derived from an EMBL/GenBank/DDBJ whole genome shotgun (WGS) entry which is preliminary data.</text>
</comment>
<evidence type="ECO:0000313" key="3">
    <source>
        <dbReference type="Proteomes" id="UP000247233"/>
    </source>
</evidence>
<sequence length="109" mass="12039">MSAGSFRHDDKRGVRKRRRAPAGPGIGWRPRRWPHPSGANVRHSASRHSLSLRCDSLFLSAFSPSSIFLSTRHPDGEAGLRSVPGGYITMIYCLDFPCPLESALDPPKL</sequence>
<gene>
    <name evidence="2" type="ORF">BO70DRAFT_124748</name>
</gene>
<dbReference type="RefSeq" id="XP_025396032.1">
    <property type="nucleotide sequence ID" value="XM_025537981.1"/>
</dbReference>
<dbReference type="Proteomes" id="UP000247233">
    <property type="component" value="Unassembled WGS sequence"/>
</dbReference>
<feature type="region of interest" description="Disordered" evidence="1">
    <location>
        <begin position="1"/>
        <end position="40"/>
    </location>
</feature>
<dbReference type="GeneID" id="37060218"/>
<organism evidence="2 3">
    <name type="scientific">Aspergillus heteromorphus CBS 117.55</name>
    <dbReference type="NCBI Taxonomy" id="1448321"/>
    <lineage>
        <taxon>Eukaryota</taxon>
        <taxon>Fungi</taxon>
        <taxon>Dikarya</taxon>
        <taxon>Ascomycota</taxon>
        <taxon>Pezizomycotina</taxon>
        <taxon>Eurotiomycetes</taxon>
        <taxon>Eurotiomycetidae</taxon>
        <taxon>Eurotiales</taxon>
        <taxon>Aspergillaceae</taxon>
        <taxon>Aspergillus</taxon>
        <taxon>Aspergillus subgen. Circumdati</taxon>
    </lineage>
</organism>
<reference evidence="2 3" key="1">
    <citation type="submission" date="2016-12" db="EMBL/GenBank/DDBJ databases">
        <title>The genomes of Aspergillus section Nigri reveals drivers in fungal speciation.</title>
        <authorList>
            <consortium name="DOE Joint Genome Institute"/>
            <person name="Vesth T.C."/>
            <person name="Nybo J."/>
            <person name="Theobald S."/>
            <person name="Brandl J."/>
            <person name="Frisvad J.C."/>
            <person name="Nielsen K.F."/>
            <person name="Lyhne E.K."/>
            <person name="Kogle M.E."/>
            <person name="Kuo A."/>
            <person name="Riley R."/>
            <person name="Clum A."/>
            <person name="Nolan M."/>
            <person name="Lipzen A."/>
            <person name="Salamov A."/>
            <person name="Henrissat B."/>
            <person name="Wiebenga A."/>
            <person name="De Vries R.P."/>
            <person name="Grigoriev I.V."/>
            <person name="Mortensen U.H."/>
            <person name="Andersen M.R."/>
            <person name="Baker S.E."/>
        </authorList>
    </citation>
    <scope>NUCLEOTIDE SEQUENCE [LARGE SCALE GENOMIC DNA]</scope>
    <source>
        <strain evidence="2 3">CBS 117.55</strain>
    </source>
</reference>
<proteinExistence type="predicted"/>
<evidence type="ECO:0000313" key="2">
    <source>
        <dbReference type="EMBL" id="PWY70930.1"/>
    </source>
</evidence>
<name>A0A317VGF1_9EURO</name>
<keyword evidence="3" id="KW-1185">Reference proteome</keyword>